<dbReference type="EMBL" id="JXJN01004319">
    <property type="status" value="NOT_ANNOTATED_CDS"/>
    <property type="molecule type" value="Genomic_DNA"/>
</dbReference>
<evidence type="ECO:0000313" key="1">
    <source>
        <dbReference type="EnsemblMetazoa" id="GPPI010147-PA"/>
    </source>
</evidence>
<accession>A0A1B0AVM8</accession>
<sequence length="128" mass="14533">MLVKKLKLKITSEINVLNSVVPAATSDNQPEMTDLKLPSPRDSAIVIQTPLMNLYESDHHSIHKMTTNHTCTNNDQGTIYKMTTNRTNTIYKMTTNHTCINYDQNIMSKRHTRYCNVAATQLADGHQL</sequence>
<organism evidence="1 2">
    <name type="scientific">Glossina palpalis gambiensis</name>
    <dbReference type="NCBI Taxonomy" id="67801"/>
    <lineage>
        <taxon>Eukaryota</taxon>
        <taxon>Metazoa</taxon>
        <taxon>Ecdysozoa</taxon>
        <taxon>Arthropoda</taxon>
        <taxon>Hexapoda</taxon>
        <taxon>Insecta</taxon>
        <taxon>Pterygota</taxon>
        <taxon>Neoptera</taxon>
        <taxon>Endopterygota</taxon>
        <taxon>Diptera</taxon>
        <taxon>Brachycera</taxon>
        <taxon>Muscomorpha</taxon>
        <taxon>Hippoboscoidea</taxon>
        <taxon>Glossinidae</taxon>
        <taxon>Glossina</taxon>
    </lineage>
</organism>
<dbReference type="Proteomes" id="UP000092460">
    <property type="component" value="Unassembled WGS sequence"/>
</dbReference>
<name>A0A1B0AVM8_9MUSC</name>
<keyword evidence="2" id="KW-1185">Reference proteome</keyword>
<evidence type="ECO:0000313" key="2">
    <source>
        <dbReference type="Proteomes" id="UP000092460"/>
    </source>
</evidence>
<protein>
    <submittedName>
        <fullName evidence="1">Uncharacterized protein</fullName>
    </submittedName>
</protein>
<reference evidence="1" key="2">
    <citation type="submission" date="2020-05" db="UniProtKB">
        <authorList>
            <consortium name="EnsemblMetazoa"/>
        </authorList>
    </citation>
    <scope>IDENTIFICATION</scope>
    <source>
        <strain evidence="1">IAEA</strain>
    </source>
</reference>
<dbReference type="AlphaFoldDB" id="A0A1B0AVM8"/>
<dbReference type="EnsemblMetazoa" id="GPPI010147-RA">
    <property type="protein sequence ID" value="GPPI010147-PA"/>
    <property type="gene ID" value="GPPI010147"/>
</dbReference>
<dbReference type="VEuPathDB" id="VectorBase:GPPI010147"/>
<reference evidence="2" key="1">
    <citation type="submission" date="2015-01" db="EMBL/GenBank/DDBJ databases">
        <authorList>
            <person name="Aksoy S."/>
            <person name="Warren W."/>
            <person name="Wilson R.K."/>
        </authorList>
    </citation>
    <scope>NUCLEOTIDE SEQUENCE [LARGE SCALE GENOMIC DNA]</scope>
    <source>
        <strain evidence="2">IAEA</strain>
    </source>
</reference>
<proteinExistence type="predicted"/>